<evidence type="ECO:0000313" key="3">
    <source>
        <dbReference type="Proteomes" id="UP001345963"/>
    </source>
</evidence>
<dbReference type="Proteomes" id="UP001345963">
    <property type="component" value="Unassembled WGS sequence"/>
</dbReference>
<protein>
    <submittedName>
        <fullName evidence="2">Uncharacterized protein</fullName>
    </submittedName>
</protein>
<name>A0ABU7BS39_9TELE</name>
<evidence type="ECO:0000313" key="2">
    <source>
        <dbReference type="EMBL" id="MED6253427.1"/>
    </source>
</evidence>
<feature type="region of interest" description="Disordered" evidence="1">
    <location>
        <begin position="21"/>
        <end position="132"/>
    </location>
</feature>
<sequence>MNPPTLFKTRPSQKNIIHLWEPEPDSDLDPILQPEPSCLSFRSNHSKSEPLQFKGGLCTSEPDQSHFFLPRVHQGPDSDLKPEAEPEPSLSLKSNQSKAEPLQLKTGGWTTDPDLGVDQQNSEVPSGPSAQQHQTQLDSIFMVCTCTTTTSPSVLFTVISMLHFVDQRTVSLSNMDLMFGSMISV</sequence>
<organism evidence="2 3">
    <name type="scientific">Ataeniobius toweri</name>
    <dbReference type="NCBI Taxonomy" id="208326"/>
    <lineage>
        <taxon>Eukaryota</taxon>
        <taxon>Metazoa</taxon>
        <taxon>Chordata</taxon>
        <taxon>Craniata</taxon>
        <taxon>Vertebrata</taxon>
        <taxon>Euteleostomi</taxon>
        <taxon>Actinopterygii</taxon>
        <taxon>Neopterygii</taxon>
        <taxon>Teleostei</taxon>
        <taxon>Neoteleostei</taxon>
        <taxon>Acanthomorphata</taxon>
        <taxon>Ovalentaria</taxon>
        <taxon>Atherinomorphae</taxon>
        <taxon>Cyprinodontiformes</taxon>
        <taxon>Goodeidae</taxon>
        <taxon>Ataeniobius</taxon>
    </lineage>
</organism>
<accession>A0ABU7BS39</accession>
<keyword evidence="3" id="KW-1185">Reference proteome</keyword>
<comment type="caution">
    <text evidence="2">The sequence shown here is derived from an EMBL/GenBank/DDBJ whole genome shotgun (WGS) entry which is preliminary data.</text>
</comment>
<proteinExistence type="predicted"/>
<evidence type="ECO:0000256" key="1">
    <source>
        <dbReference type="SAM" id="MobiDB-lite"/>
    </source>
</evidence>
<gene>
    <name evidence="2" type="ORF">ATANTOWER_029419</name>
</gene>
<feature type="compositionally biased region" description="Basic and acidic residues" evidence="1">
    <location>
        <begin position="74"/>
        <end position="84"/>
    </location>
</feature>
<reference evidence="2 3" key="1">
    <citation type="submission" date="2021-07" db="EMBL/GenBank/DDBJ databases">
        <authorList>
            <person name="Palmer J.M."/>
        </authorList>
    </citation>
    <scope>NUCLEOTIDE SEQUENCE [LARGE SCALE GENOMIC DNA]</scope>
    <source>
        <strain evidence="2 3">AT_MEX2019</strain>
        <tissue evidence="2">Muscle</tissue>
    </source>
</reference>
<dbReference type="EMBL" id="JAHUTI010066617">
    <property type="protein sequence ID" value="MED6253427.1"/>
    <property type="molecule type" value="Genomic_DNA"/>
</dbReference>
<feature type="compositionally biased region" description="Polar residues" evidence="1">
    <location>
        <begin position="118"/>
        <end position="132"/>
    </location>
</feature>